<comment type="similarity">
    <text evidence="2">Belongs to the ABC transporter superfamily. ABCA family.</text>
</comment>
<dbReference type="SMART" id="SM00382">
    <property type="entry name" value="AAA"/>
    <property type="match status" value="2"/>
</dbReference>
<keyword evidence="4 11" id="KW-0812">Transmembrane</keyword>
<keyword evidence="6" id="KW-0547">Nucleotide-binding</keyword>
<evidence type="ECO:0000259" key="12">
    <source>
        <dbReference type="PROSITE" id="PS50893"/>
    </source>
</evidence>
<keyword evidence="5" id="KW-0677">Repeat</keyword>
<evidence type="ECO:0000256" key="3">
    <source>
        <dbReference type="ARBA" id="ARBA00022448"/>
    </source>
</evidence>
<keyword evidence="3" id="KW-0813">Transport</keyword>
<dbReference type="PANTHER" id="PTHR19229">
    <property type="entry name" value="ATP-BINDING CASSETTE TRANSPORTER SUBFAMILY A ABCA"/>
    <property type="match status" value="1"/>
</dbReference>
<feature type="region of interest" description="Disordered" evidence="10">
    <location>
        <begin position="299"/>
        <end position="324"/>
    </location>
</feature>
<feature type="region of interest" description="Disordered" evidence="10">
    <location>
        <begin position="1250"/>
        <end position="1280"/>
    </location>
</feature>
<comment type="caution">
    <text evidence="13">The sequence shown here is derived from an EMBL/GenBank/DDBJ whole genome shotgun (WGS) entry which is preliminary data.</text>
</comment>
<feature type="transmembrane region" description="Helical" evidence="11">
    <location>
        <begin position="784"/>
        <end position="807"/>
    </location>
</feature>
<feature type="transmembrane region" description="Helical" evidence="11">
    <location>
        <begin position="828"/>
        <end position="852"/>
    </location>
</feature>
<dbReference type="Pfam" id="PF00005">
    <property type="entry name" value="ABC_tran"/>
    <property type="match status" value="2"/>
</dbReference>
<feature type="transmembrane region" description="Helical" evidence="11">
    <location>
        <begin position="1782"/>
        <end position="1807"/>
    </location>
</feature>
<evidence type="ECO:0000256" key="11">
    <source>
        <dbReference type="SAM" id="Phobius"/>
    </source>
</evidence>
<evidence type="ECO:0000256" key="10">
    <source>
        <dbReference type="SAM" id="MobiDB-lite"/>
    </source>
</evidence>
<dbReference type="Pfam" id="PF23321">
    <property type="entry name" value="R1_ABCA1"/>
    <property type="match status" value="1"/>
</dbReference>
<evidence type="ECO:0000256" key="7">
    <source>
        <dbReference type="ARBA" id="ARBA00022840"/>
    </source>
</evidence>
<dbReference type="InterPro" id="IPR013525">
    <property type="entry name" value="ABC2_TM"/>
</dbReference>
<evidence type="ECO:0000256" key="1">
    <source>
        <dbReference type="ARBA" id="ARBA00004141"/>
    </source>
</evidence>
<dbReference type="OrthoDB" id="10255969at2759"/>
<feature type="transmembrane region" description="Helical" evidence="11">
    <location>
        <begin position="722"/>
        <end position="744"/>
    </location>
</feature>
<dbReference type="SUPFAM" id="SSF52540">
    <property type="entry name" value="P-loop containing nucleoside triphosphate hydrolases"/>
    <property type="match status" value="2"/>
</dbReference>
<evidence type="ECO:0000256" key="5">
    <source>
        <dbReference type="ARBA" id="ARBA00022737"/>
    </source>
</evidence>
<feature type="transmembrane region" description="Helical" evidence="11">
    <location>
        <begin position="1749"/>
        <end position="1770"/>
    </location>
</feature>
<keyword evidence="9 11" id="KW-0472">Membrane</keyword>
<dbReference type="GO" id="GO:0016020">
    <property type="term" value="C:membrane"/>
    <property type="evidence" value="ECO:0007669"/>
    <property type="project" value="UniProtKB-SubCell"/>
</dbReference>
<sequence>MQEFCHGNSSTIDSETRIEKWPNASVKQFLERLQRIGENKNFFVPGFTPKEMESLPKVYKGVVDQVASLEPLIARFTEYDVTVGELIVNKTSARNNLKRRFHYLTDNEIDSFFNAKLNLTKIADKINNALSLPNERDQRSRFKRSAYSNSDYSFIMKFVKIVYLDQSDSAKIDLINNLLKSHILNPTGLHTATCSDGLLNYILLKDKPELVKFKTTLCALPEDQWASLSAFANESMSFRPLLNKTNLLDWINGTVREVEQFYQDVEELTLFDSELSSLSEWAIHLPQDACLNDTISNATESTTKMPNDENPKDDDDKKQTEIEKAKRKRYSGIVKFWLKMQQTICGNNVTQDRIDAFNSEPEVNLGNVELLALNHRNLGVLLHVLYSNPKVLYSPNGTDADKVIQKANSTFATIDRISSYARIWLNVSSELRNYLSLNSTRVNLQLIKEMKQNLTDSPKLRLFLETSIRKNNKHVNDRLISNFTVLEPEDYVAKLDIIDNAACGWLRLISGISLNVFKGFKTEKELIKYTLRDSYRDNTTVFASVIFTNIRENGTLPRHVIYKIRQNSTFTQTTKLVRPKYWFPGPRTYGYYYYHMGFVWIQDIIERAIIDTFVGHDVIEPGSYLTQFPYPCYLYDKFLFIVQHVMPLLLTISWVYTVAMLVQSIVYEKEQRLKEVMKMMGLNNSVHWLAWFITVFFQTTITMGSLTIMLYQGKVLAYSNPWILFLLLEIFAMATISFSFLISVWYSKARLAAACAGIIYILTYVPSMYVAIKEEAAGDHIPFWAKSIASLFSTSAFGLGAKYFAFYEITGVGVQWNNLHISPVEGDAFNLIMALEMMIVDTILYGVLTWYIENVHPGSYGLPKPWYFPFTKSYWCGRMNAQQQSFSLMDCFRRYRGLNVTEEDQACALNNRDMTHFETEPNDCRVGVCIDNLSKRYKTGKLAVNNLSLNLFEGQITSFLGHNGAGKTTTMSILTGLFPPTSGRATVYNHDIRTDMEEIRKSLGMCPQHNVLFEELTVEEHLYFYSKLKGVPNEKINSQTEAMIKDIGLPNKRKSKVDALSGGMKRKLSVAIAFIGGSRTVILDEPTAGVDPYARRAIWDLLFKFKANRTILLSTHYMDEADILGDRIAIISNGSLRCCGSSVFLKTTFGEGYHLFMVKTCWSEEDRPLLTEAVTKFINKYVKSGYLKEDGLKELHYILPFAEVTKGSFERLFESLDQSIADLKISSYGIKDTQLEEVFMKVTQSARNASESNLDEKIDDDNNTNQSNESNRSSEAASRQIINDDDVPLDDITNWRHANDVELLTNHTAQEPTMANDQHRSLPGRGTYVVEGYKLTLQQFFAVIVKRFYYVRRNWKGLFTQILLPSVFVFIAMTVALTAPKMDDLPPLVLSPAMYFNYTRPRGNFIPFAVVDSLPPFAENSKDASPTKLSETFKLLAGVGATCILKDPFNNPSNKKELEHNLGNMFRFYESNPSCKSVFVEGLPIDKFIIKMAESKGHIKTLSNISKKRSPSLYPKCHCVKDNSGFKCDSSNVVKPDDFMSTTSDIMLNISQRNLKENSYYLYTTDEYRLHRYGAFTFGLIRDYVPTDFGANAPSMFKRLAVRNIARVWFNHKGLHSMPAYLNTLNNAILRANLPLDMGNPSAYGITVINHPMENTNGLETMDYILNGTDVLIALFIIIAMSFVPASFVVFLVQERSSKSKHLQFLSGLNPVAYWLANYIWDMCNYVIPALVCIVILKGFDIPAYVSKVNFPAVVSLFLLYGWSITPMMYPISFVFQESSAAYTFLIVINLFIGLTCIITSFLLEIFEIYGDIQLGKANHVLKNIFLFFPNYCLGRGLMDIAFNEYKNEYYLKIGQYDKIVSPFKWELTTRYLVAMAGVGLLYFCGTVLCEYGFFVGGRSCTSYRHRQNSSEDEDVAAERKRVRENGVSRDVLVVDNLTKIYITRRLGRHLAVDRSCFGVSAGECFGLLGVNGAGKTTTFKMLTADLLQTAGEIYLNGRNLREDNIVKQNIGYCPQFDALFDELTAREHLQLFCRLRGVPVKETKSVVNWALKKLDLIKLADKSSDTFSAGNKRKLSTAIALIGHPAVILLDEPTTGMDPHSRRFLWDTIYQLTKDGRCVVLTSHSMEECETLCTRMAIMVNGQLKCLGSAQHLKNRFGDGYTLIIRLKGPNYERDVRRVKRFVLDKLAGAVLKEAHYNSVQFEMKSVNLSLVFSVMEESLRDMNIIDYSVSQNTLDNVFINFVKQQTEIIEEESEVEMTSQSMDGDRIILLDDNSRFDESLLDTSAEDRRYLDSINRTRLSFSGHNAVI</sequence>
<dbReference type="Gene3D" id="3.40.50.300">
    <property type="entry name" value="P-loop containing nucleotide triphosphate hydrolases"/>
    <property type="match status" value="2"/>
</dbReference>
<dbReference type="GO" id="GO:0005319">
    <property type="term" value="F:lipid transporter activity"/>
    <property type="evidence" value="ECO:0007669"/>
    <property type="project" value="TreeGrafter"/>
</dbReference>
<dbReference type="InterPro" id="IPR026082">
    <property type="entry name" value="ABCA"/>
</dbReference>
<feature type="domain" description="ABC transporter" evidence="12">
    <location>
        <begin position="1933"/>
        <end position="2167"/>
    </location>
</feature>
<dbReference type="PANTHER" id="PTHR19229:SF36">
    <property type="entry name" value="ATP-BINDING CASSETTE SUB-FAMILY A MEMBER 2"/>
    <property type="match status" value="1"/>
</dbReference>
<dbReference type="FunFam" id="3.40.50.300:FF:000327">
    <property type="entry name" value="ATP-binding cassette sub-family A member 3"/>
    <property type="match status" value="1"/>
</dbReference>
<dbReference type="GO" id="GO:0005524">
    <property type="term" value="F:ATP binding"/>
    <property type="evidence" value="ECO:0007669"/>
    <property type="project" value="UniProtKB-KW"/>
</dbReference>
<dbReference type="CDD" id="cd03263">
    <property type="entry name" value="ABC_subfamily_A"/>
    <property type="match status" value="2"/>
</dbReference>
<proteinExistence type="inferred from homology"/>
<dbReference type="Pfam" id="PF12698">
    <property type="entry name" value="ABC2_membrane_3"/>
    <property type="match status" value="2"/>
</dbReference>
<accession>A0A7I8VYX4</accession>
<evidence type="ECO:0000256" key="4">
    <source>
        <dbReference type="ARBA" id="ARBA00022692"/>
    </source>
</evidence>
<dbReference type="InterPro" id="IPR017871">
    <property type="entry name" value="ABC_transporter-like_CS"/>
</dbReference>
<feature type="compositionally biased region" description="Basic and acidic residues" evidence="10">
    <location>
        <begin position="306"/>
        <end position="324"/>
    </location>
</feature>
<dbReference type="InterPro" id="IPR056264">
    <property type="entry name" value="R2_ABCA1-4-like"/>
</dbReference>
<dbReference type="PROSITE" id="PS50893">
    <property type="entry name" value="ABC_TRANSPORTER_2"/>
    <property type="match status" value="2"/>
</dbReference>
<evidence type="ECO:0000313" key="14">
    <source>
        <dbReference type="Proteomes" id="UP000549394"/>
    </source>
</evidence>
<feature type="transmembrane region" description="Helical" evidence="11">
    <location>
        <begin position="751"/>
        <end position="772"/>
    </location>
</feature>
<feature type="transmembrane region" description="Helical" evidence="11">
    <location>
        <begin position="645"/>
        <end position="667"/>
    </location>
</feature>
<dbReference type="InterPro" id="IPR027417">
    <property type="entry name" value="P-loop_NTPase"/>
</dbReference>
<feature type="transmembrane region" description="Helical" evidence="11">
    <location>
        <begin position="1358"/>
        <end position="1379"/>
    </location>
</feature>
<feature type="domain" description="ABC transporter" evidence="12">
    <location>
        <begin position="928"/>
        <end position="1158"/>
    </location>
</feature>
<keyword evidence="14" id="KW-1185">Reference proteome</keyword>
<dbReference type="InterPro" id="IPR003439">
    <property type="entry name" value="ABC_transporter-like_ATP-bd"/>
</dbReference>
<evidence type="ECO:0000256" key="2">
    <source>
        <dbReference type="ARBA" id="ARBA00008869"/>
    </source>
</evidence>
<dbReference type="GO" id="GO:0016887">
    <property type="term" value="F:ATP hydrolysis activity"/>
    <property type="evidence" value="ECO:0007669"/>
    <property type="project" value="InterPro"/>
</dbReference>
<organism evidence="13 14">
    <name type="scientific">Dimorphilus gyrociliatus</name>
    <dbReference type="NCBI Taxonomy" id="2664684"/>
    <lineage>
        <taxon>Eukaryota</taxon>
        <taxon>Metazoa</taxon>
        <taxon>Spiralia</taxon>
        <taxon>Lophotrochozoa</taxon>
        <taxon>Annelida</taxon>
        <taxon>Polychaeta</taxon>
        <taxon>Polychaeta incertae sedis</taxon>
        <taxon>Dinophilidae</taxon>
        <taxon>Dimorphilus</taxon>
    </lineage>
</organism>
<evidence type="ECO:0000256" key="9">
    <source>
        <dbReference type="ARBA" id="ARBA00023136"/>
    </source>
</evidence>
<dbReference type="PROSITE" id="PS00211">
    <property type="entry name" value="ABC_TRANSPORTER_1"/>
    <property type="match status" value="1"/>
</dbReference>
<protein>
    <submittedName>
        <fullName evidence="13">DgyrCDS9938</fullName>
    </submittedName>
</protein>
<feature type="transmembrane region" description="Helical" evidence="11">
    <location>
        <begin position="1671"/>
        <end position="1693"/>
    </location>
</feature>
<dbReference type="EMBL" id="CAJFCJ010000014">
    <property type="protein sequence ID" value="CAD5121418.1"/>
    <property type="molecule type" value="Genomic_DNA"/>
</dbReference>
<evidence type="ECO:0000313" key="13">
    <source>
        <dbReference type="EMBL" id="CAD5121418.1"/>
    </source>
</evidence>
<dbReference type="InterPro" id="IPR003593">
    <property type="entry name" value="AAA+_ATPase"/>
</dbReference>
<reference evidence="13 14" key="1">
    <citation type="submission" date="2020-08" db="EMBL/GenBank/DDBJ databases">
        <authorList>
            <person name="Hejnol A."/>
        </authorList>
    </citation>
    <scope>NUCLEOTIDE SEQUENCE [LARGE SCALE GENOMIC DNA]</scope>
</reference>
<feature type="transmembrane region" description="Helical" evidence="11">
    <location>
        <begin position="688"/>
        <end position="710"/>
    </location>
</feature>
<dbReference type="FunFam" id="3.40.50.300:FF:000298">
    <property type="entry name" value="ATP-binding cassette sub-family A member 12"/>
    <property type="match status" value="1"/>
</dbReference>
<keyword evidence="8 11" id="KW-1133">Transmembrane helix</keyword>
<evidence type="ECO:0000256" key="8">
    <source>
        <dbReference type="ARBA" id="ARBA00022989"/>
    </source>
</evidence>
<feature type="transmembrane region" description="Helical" evidence="11">
    <location>
        <begin position="1713"/>
        <end position="1737"/>
    </location>
</feature>
<gene>
    <name evidence="13" type="ORF">DGYR_LOCUS9376</name>
</gene>
<keyword evidence="7" id="KW-0067">ATP-binding</keyword>
<feature type="compositionally biased region" description="Low complexity" evidence="10">
    <location>
        <begin position="1263"/>
        <end position="1280"/>
    </location>
</feature>
<evidence type="ECO:0000256" key="6">
    <source>
        <dbReference type="ARBA" id="ARBA00022741"/>
    </source>
</evidence>
<feature type="transmembrane region" description="Helical" evidence="11">
    <location>
        <begin position="1872"/>
        <end position="1895"/>
    </location>
</feature>
<dbReference type="GO" id="GO:0140359">
    <property type="term" value="F:ABC-type transporter activity"/>
    <property type="evidence" value="ECO:0007669"/>
    <property type="project" value="InterPro"/>
</dbReference>
<dbReference type="Proteomes" id="UP000549394">
    <property type="component" value="Unassembled WGS sequence"/>
</dbReference>
<comment type="subcellular location">
    <subcellularLocation>
        <location evidence="1">Membrane</location>
        <topology evidence="1">Multi-pass membrane protein</topology>
    </subcellularLocation>
</comment>
<name>A0A7I8VYX4_9ANNE</name>